<comment type="similarity">
    <text evidence="2">Belongs to the histone-like protein H-NS family.</text>
</comment>
<dbReference type="GO" id="GO:0003680">
    <property type="term" value="F:minor groove of adenine-thymine-rich DNA binding"/>
    <property type="evidence" value="ECO:0007669"/>
    <property type="project" value="TreeGrafter"/>
</dbReference>
<proteinExistence type="inferred from homology"/>
<dbReference type="Gene3D" id="4.10.430.10">
    <property type="entry name" value="Histone-like protein H-NS, C-terminal domain"/>
    <property type="match status" value="1"/>
</dbReference>
<gene>
    <name evidence="7" type="ORF">FPZ52_13015</name>
</gene>
<evidence type="ECO:0000259" key="6">
    <source>
        <dbReference type="SMART" id="SM00528"/>
    </source>
</evidence>
<evidence type="ECO:0000256" key="4">
    <source>
        <dbReference type="ARBA" id="ARBA00023125"/>
    </source>
</evidence>
<dbReference type="KEGG" id="lit:FPZ52_13015"/>
<dbReference type="Pfam" id="PF00816">
    <property type="entry name" value="Histone_HNS"/>
    <property type="match status" value="1"/>
</dbReference>
<feature type="domain" description="DNA-binding protein H-NS-like C-terminal" evidence="6">
    <location>
        <begin position="61"/>
        <end position="106"/>
    </location>
</feature>
<keyword evidence="8" id="KW-1185">Reference proteome</keyword>
<evidence type="ECO:0000313" key="7">
    <source>
        <dbReference type="EMBL" id="QDY70607.1"/>
    </source>
</evidence>
<dbReference type="RefSeq" id="WP_146366023.1">
    <property type="nucleotide sequence ID" value="NZ_CP042262.1"/>
</dbReference>
<dbReference type="PANTHER" id="PTHR38097">
    <property type="match status" value="1"/>
</dbReference>
<keyword evidence="3" id="KW-0963">Cytoplasm</keyword>
<dbReference type="GO" id="GO:0003681">
    <property type="term" value="F:bent DNA binding"/>
    <property type="evidence" value="ECO:0007669"/>
    <property type="project" value="TreeGrafter"/>
</dbReference>
<geneLocation type="plasmid" evidence="7 8">
    <name>unnamed1</name>
</geneLocation>
<name>A0A5B8J7Z9_9RHOB</name>
<organism evidence="7 8">
    <name type="scientific">Qingshengfaniella alkalisoli</name>
    <dbReference type="NCBI Taxonomy" id="2599296"/>
    <lineage>
        <taxon>Bacteria</taxon>
        <taxon>Pseudomonadati</taxon>
        <taxon>Pseudomonadota</taxon>
        <taxon>Alphaproteobacteria</taxon>
        <taxon>Rhodobacterales</taxon>
        <taxon>Paracoccaceae</taxon>
        <taxon>Qingshengfaniella</taxon>
    </lineage>
</organism>
<evidence type="ECO:0000256" key="2">
    <source>
        <dbReference type="ARBA" id="ARBA00010610"/>
    </source>
</evidence>
<dbReference type="GO" id="GO:0009295">
    <property type="term" value="C:nucleoid"/>
    <property type="evidence" value="ECO:0007669"/>
    <property type="project" value="UniProtKB-SubCell"/>
</dbReference>
<dbReference type="Proteomes" id="UP000318483">
    <property type="component" value="Plasmid unnamed1"/>
</dbReference>
<dbReference type="GO" id="GO:0032993">
    <property type="term" value="C:protein-DNA complex"/>
    <property type="evidence" value="ECO:0007669"/>
    <property type="project" value="TreeGrafter"/>
</dbReference>
<comment type="subcellular location">
    <subcellularLocation>
        <location evidence="1">Cytoplasm</location>
        <location evidence="1">Nucleoid</location>
    </subcellularLocation>
</comment>
<feature type="coiled-coil region" evidence="5">
    <location>
        <begin position="7"/>
        <end position="43"/>
    </location>
</feature>
<keyword evidence="4" id="KW-0238">DNA-binding</keyword>
<evidence type="ECO:0000256" key="1">
    <source>
        <dbReference type="ARBA" id="ARBA00004453"/>
    </source>
</evidence>
<keyword evidence="7" id="KW-0614">Plasmid</keyword>
<evidence type="ECO:0000256" key="3">
    <source>
        <dbReference type="ARBA" id="ARBA00022490"/>
    </source>
</evidence>
<dbReference type="SUPFAM" id="SSF81273">
    <property type="entry name" value="H-NS histone-like proteins"/>
    <property type="match status" value="1"/>
</dbReference>
<keyword evidence="5" id="KW-0175">Coiled coil</keyword>
<dbReference type="OrthoDB" id="5297879at2"/>
<evidence type="ECO:0000313" key="8">
    <source>
        <dbReference type="Proteomes" id="UP000318483"/>
    </source>
</evidence>
<dbReference type="InterPro" id="IPR027444">
    <property type="entry name" value="H-NS_C_dom"/>
</dbReference>
<dbReference type="GO" id="GO:0000976">
    <property type="term" value="F:transcription cis-regulatory region binding"/>
    <property type="evidence" value="ECO:0007669"/>
    <property type="project" value="TreeGrafter"/>
</dbReference>
<dbReference type="SMART" id="SM00528">
    <property type="entry name" value="HNS"/>
    <property type="match status" value="1"/>
</dbReference>
<accession>A0A5B8J7Z9</accession>
<dbReference type="GO" id="GO:0001217">
    <property type="term" value="F:DNA-binding transcription repressor activity"/>
    <property type="evidence" value="ECO:0007669"/>
    <property type="project" value="TreeGrafter"/>
</dbReference>
<evidence type="ECO:0000256" key="5">
    <source>
        <dbReference type="SAM" id="Coils"/>
    </source>
</evidence>
<dbReference type="InterPro" id="IPR037150">
    <property type="entry name" value="H-NS_C_dom_sf"/>
</dbReference>
<dbReference type="AlphaFoldDB" id="A0A5B8J7Z9"/>
<sequence length="106" mass="11780">MTKIDLNKLSYAELEELQKNAQKAMLEAKNRDLDAVIEAAKDKAKILGVSWDDVVKKLMAAPAKGTAEVKYRHPEDPSLTWAGRGRKPVWLTKELSAGKALKDFSV</sequence>
<reference evidence="7 8" key="1">
    <citation type="submission" date="2019-07" db="EMBL/GenBank/DDBJ databases">
        <title>Litoreibacter alkalisoli sp. nov., isolated from saline-alkaline soil.</title>
        <authorList>
            <person name="Wang S."/>
            <person name="Xu L."/>
            <person name="Xing Y.-T."/>
            <person name="Sun J.-Q."/>
        </authorList>
    </citation>
    <scope>NUCLEOTIDE SEQUENCE [LARGE SCALE GENOMIC DNA]</scope>
    <source>
        <strain evidence="7 8">LN3S51</strain>
        <plasmid evidence="7 8">unnamed1</plasmid>
    </source>
</reference>
<dbReference type="PANTHER" id="PTHR38097:SF2">
    <property type="entry name" value="DNA-BINDING PROTEIN STPA"/>
    <property type="match status" value="1"/>
</dbReference>
<dbReference type="EMBL" id="CP042262">
    <property type="protein sequence ID" value="QDY70607.1"/>
    <property type="molecule type" value="Genomic_DNA"/>
</dbReference>
<protein>
    <submittedName>
        <fullName evidence="7">H-NS histone family protein</fullName>
    </submittedName>
</protein>
<dbReference type="GO" id="GO:0005829">
    <property type="term" value="C:cytosol"/>
    <property type="evidence" value="ECO:0007669"/>
    <property type="project" value="TreeGrafter"/>
</dbReference>